<feature type="compositionally biased region" description="Polar residues" evidence="1">
    <location>
        <begin position="548"/>
        <end position="563"/>
    </location>
</feature>
<dbReference type="InterPro" id="IPR009836">
    <property type="entry name" value="GRDP-like"/>
</dbReference>
<feature type="compositionally biased region" description="Basic and acidic residues" evidence="1">
    <location>
        <begin position="600"/>
        <end position="626"/>
    </location>
</feature>
<evidence type="ECO:0000313" key="3">
    <source>
        <dbReference type="Proteomes" id="UP000077266"/>
    </source>
</evidence>
<evidence type="ECO:0000313" key="2">
    <source>
        <dbReference type="EMBL" id="KZV87185.1"/>
    </source>
</evidence>
<feature type="region of interest" description="Disordered" evidence="1">
    <location>
        <begin position="544"/>
        <end position="565"/>
    </location>
</feature>
<dbReference type="OrthoDB" id="2684236at2759"/>
<proteinExistence type="predicted"/>
<dbReference type="PANTHER" id="PTHR34365">
    <property type="entry name" value="ENOLASE (DUF1399)"/>
    <property type="match status" value="1"/>
</dbReference>
<sequence length="741" mass="80502">MDLPPAYNTLDARPPPFEDDSSPDARDDGHYCSCDDPSCSLSHERTSSSRAASAPSTGGSRTSAVPSTNENDIPPLNHDPNASLPDTFPVGGRQTRPVISVQELLAHLRILRAFSALRDSVEKATQIESYVDATAAWTIFLSRAVYRFEKWIATLAVYPEGALPPLDVLMVWHSFLLNPMIYKEDSTRIPQLATLTSFPLLSIAAAIDAHTNTLDADPPRMRELFETCTGESYDPPVVTQETDTVRLTCPKCDAVAVTFAWPWIKRDATGWAQRNFSGHCAQCNQDANHEAHGVRRFFDDVIAWRDSQKQASARDKVFLAGTLRQYGPEKGQLLIQKILNRQPASHLIAKATACTLGASVNWKLASAARWCSRSFTPAGQPVRVPRMVSFVLSHYRFPGSFSIELSGAVMRQASFIRNILAVEWANPDLSGQHPSPLIRSVARYHAFLDLISARPDLYAVPTLDIDLSWHTHQLKGVAYHTQTKFLVGRTPDHNDRVEENMLSDSFDQTAIAWLERYGVPYSLCGCVVPTETRSVSQMLHRLSKLLPGQSSSQKGRNEGSTELGTPHCELVSTQESDAQATHPSDHNAVVIARSSKASNQRKERESEQAKQLKTRQKEVSKGRADPWKALQERNAAATSTHGESGTSGHDAAFFRLLSYCDDNQCIYGPFGYAGATCGVNSGGALTWTCTTTTSSAACAVGSGNAVCAVGIPGGAVGGCATAATARGDASQCGDLGASFGF</sequence>
<name>A0A165EL15_EXIGL</name>
<protein>
    <submittedName>
        <fullName evidence="2">Uncharacterized protein</fullName>
    </submittedName>
</protein>
<feature type="compositionally biased region" description="Low complexity" evidence="1">
    <location>
        <begin position="48"/>
        <end position="64"/>
    </location>
</feature>
<accession>A0A165EL15</accession>
<keyword evidence="3" id="KW-1185">Reference proteome</keyword>
<organism evidence="2 3">
    <name type="scientific">Exidia glandulosa HHB12029</name>
    <dbReference type="NCBI Taxonomy" id="1314781"/>
    <lineage>
        <taxon>Eukaryota</taxon>
        <taxon>Fungi</taxon>
        <taxon>Dikarya</taxon>
        <taxon>Basidiomycota</taxon>
        <taxon>Agaricomycotina</taxon>
        <taxon>Agaricomycetes</taxon>
        <taxon>Auriculariales</taxon>
        <taxon>Exidiaceae</taxon>
        <taxon>Exidia</taxon>
    </lineage>
</organism>
<evidence type="ECO:0000256" key="1">
    <source>
        <dbReference type="SAM" id="MobiDB-lite"/>
    </source>
</evidence>
<feature type="region of interest" description="Disordered" evidence="1">
    <location>
        <begin position="1"/>
        <end position="90"/>
    </location>
</feature>
<dbReference type="EMBL" id="KV426133">
    <property type="protein sequence ID" value="KZV87185.1"/>
    <property type="molecule type" value="Genomic_DNA"/>
</dbReference>
<dbReference type="STRING" id="1314781.A0A165EL15"/>
<dbReference type="Proteomes" id="UP000077266">
    <property type="component" value="Unassembled WGS sequence"/>
</dbReference>
<dbReference type="AlphaFoldDB" id="A0A165EL15"/>
<reference evidence="2 3" key="1">
    <citation type="journal article" date="2016" name="Mol. Biol. Evol.">
        <title>Comparative Genomics of Early-Diverging Mushroom-Forming Fungi Provides Insights into the Origins of Lignocellulose Decay Capabilities.</title>
        <authorList>
            <person name="Nagy L.G."/>
            <person name="Riley R."/>
            <person name="Tritt A."/>
            <person name="Adam C."/>
            <person name="Daum C."/>
            <person name="Floudas D."/>
            <person name="Sun H."/>
            <person name="Yadav J.S."/>
            <person name="Pangilinan J."/>
            <person name="Larsson K.H."/>
            <person name="Matsuura K."/>
            <person name="Barry K."/>
            <person name="Labutti K."/>
            <person name="Kuo R."/>
            <person name="Ohm R.A."/>
            <person name="Bhattacharya S.S."/>
            <person name="Shirouzu T."/>
            <person name="Yoshinaga Y."/>
            <person name="Martin F.M."/>
            <person name="Grigoriev I.V."/>
            <person name="Hibbett D.S."/>
        </authorList>
    </citation>
    <scope>NUCLEOTIDE SEQUENCE [LARGE SCALE GENOMIC DNA]</scope>
    <source>
        <strain evidence="2 3">HHB12029</strain>
    </source>
</reference>
<dbReference type="Pfam" id="PF07173">
    <property type="entry name" value="GRDP-like"/>
    <property type="match status" value="1"/>
</dbReference>
<dbReference type="PANTHER" id="PTHR34365:SF7">
    <property type="entry name" value="GLYCINE-RICH DOMAIN-CONTAINING PROTEIN 1"/>
    <property type="match status" value="1"/>
</dbReference>
<dbReference type="InParanoid" id="A0A165EL15"/>
<gene>
    <name evidence="2" type="ORF">EXIGLDRAFT_680177</name>
</gene>
<feature type="region of interest" description="Disordered" evidence="1">
    <location>
        <begin position="593"/>
        <end position="627"/>
    </location>
</feature>